<protein>
    <recommendedName>
        <fullName evidence="5">DUF3558 domain-containing protein</fullName>
    </recommendedName>
</protein>
<feature type="region of interest" description="Disordered" evidence="1">
    <location>
        <begin position="1"/>
        <end position="27"/>
    </location>
</feature>
<reference evidence="3 4" key="1">
    <citation type="submission" date="2024-09" db="EMBL/GenBank/DDBJ databases">
        <authorList>
            <person name="Sun Q."/>
            <person name="Mori K."/>
        </authorList>
    </citation>
    <scope>NUCLEOTIDE SEQUENCE [LARGE SCALE GENOMIC DNA]</scope>
    <source>
        <strain evidence="3 4">JCM 9626</strain>
    </source>
</reference>
<evidence type="ECO:0000256" key="2">
    <source>
        <dbReference type="SAM" id="Phobius"/>
    </source>
</evidence>
<evidence type="ECO:0000313" key="3">
    <source>
        <dbReference type="EMBL" id="MFB9311482.1"/>
    </source>
</evidence>
<dbReference type="RefSeq" id="WP_140008751.1">
    <property type="nucleotide sequence ID" value="NZ_JBHMDG010000001.1"/>
</dbReference>
<dbReference type="Proteomes" id="UP001589750">
    <property type="component" value="Unassembled WGS sequence"/>
</dbReference>
<name>A0ABV5K3Z8_9ACTN</name>
<feature type="region of interest" description="Disordered" evidence="1">
    <location>
        <begin position="63"/>
        <end position="82"/>
    </location>
</feature>
<accession>A0ABV5K3Z8</accession>
<evidence type="ECO:0000256" key="1">
    <source>
        <dbReference type="SAM" id="MobiDB-lite"/>
    </source>
</evidence>
<sequence length="218" mass="22627">MNSQWEDQLRSSIKTAGARASSSTNPNLTGEVKAIARRRWRSTALAAAGCVAVASVGIAALARPSDAPSPSNTAAASGTTDTTGAKAIACGETLDAVEIATTRDLEAASDGLTICRWSNPATGDPYQDKDTLSGQKPLNAEQSADLLKALQSARKIQSPSMCYFADSPPPLTYEVLIPTTAGPRAIPVSKLSCSTFTLADGAQFSSTNTLKRLHALSN</sequence>
<gene>
    <name evidence="3" type="ORF">ACFFRI_00375</name>
</gene>
<evidence type="ECO:0000313" key="4">
    <source>
        <dbReference type="Proteomes" id="UP001589750"/>
    </source>
</evidence>
<organism evidence="3 4">
    <name type="scientific">Nocardioides plantarum</name>
    <dbReference type="NCBI Taxonomy" id="29299"/>
    <lineage>
        <taxon>Bacteria</taxon>
        <taxon>Bacillati</taxon>
        <taxon>Actinomycetota</taxon>
        <taxon>Actinomycetes</taxon>
        <taxon>Propionibacteriales</taxon>
        <taxon>Nocardioidaceae</taxon>
        <taxon>Nocardioides</taxon>
    </lineage>
</organism>
<comment type="caution">
    <text evidence="3">The sequence shown here is derived from an EMBL/GenBank/DDBJ whole genome shotgun (WGS) entry which is preliminary data.</text>
</comment>
<proteinExistence type="predicted"/>
<feature type="compositionally biased region" description="Low complexity" evidence="1">
    <location>
        <begin position="73"/>
        <end position="82"/>
    </location>
</feature>
<keyword evidence="2" id="KW-1133">Transmembrane helix</keyword>
<keyword evidence="2" id="KW-0812">Transmembrane</keyword>
<feature type="transmembrane region" description="Helical" evidence="2">
    <location>
        <begin position="43"/>
        <end position="62"/>
    </location>
</feature>
<evidence type="ECO:0008006" key="5">
    <source>
        <dbReference type="Google" id="ProtNLM"/>
    </source>
</evidence>
<dbReference type="EMBL" id="JBHMDG010000001">
    <property type="protein sequence ID" value="MFB9311482.1"/>
    <property type="molecule type" value="Genomic_DNA"/>
</dbReference>
<keyword evidence="2" id="KW-0472">Membrane</keyword>
<keyword evidence="4" id="KW-1185">Reference proteome</keyword>